<dbReference type="RefSeq" id="WP_020886975.1">
    <property type="nucleotide sequence ID" value="NZ_ATHI01000026.1"/>
</dbReference>
<dbReference type="AlphaFoldDB" id="S7T8M8"/>
<organism evidence="1 2">
    <name type="scientific">Alkalidesulfovibrio alkalitolerans DSM 16529</name>
    <dbReference type="NCBI Taxonomy" id="1121439"/>
    <lineage>
        <taxon>Bacteria</taxon>
        <taxon>Pseudomonadati</taxon>
        <taxon>Thermodesulfobacteriota</taxon>
        <taxon>Desulfovibrionia</taxon>
        <taxon>Desulfovibrionales</taxon>
        <taxon>Desulfovibrionaceae</taxon>
        <taxon>Alkalidesulfovibrio</taxon>
    </lineage>
</organism>
<reference evidence="1 2" key="1">
    <citation type="journal article" date="2013" name="Genome Announc.">
        <title>Draft genome sequences for three mercury-methylating, sulfate-reducing bacteria.</title>
        <authorList>
            <person name="Brown S.D."/>
            <person name="Hurt R.A.Jr."/>
            <person name="Gilmour C.C."/>
            <person name="Elias D.A."/>
        </authorList>
    </citation>
    <scope>NUCLEOTIDE SEQUENCE [LARGE SCALE GENOMIC DNA]</scope>
    <source>
        <strain evidence="1 2">DSM 16529</strain>
    </source>
</reference>
<dbReference type="Proteomes" id="UP000014975">
    <property type="component" value="Unassembled WGS sequence"/>
</dbReference>
<evidence type="ECO:0000313" key="1">
    <source>
        <dbReference type="EMBL" id="EPR32840.1"/>
    </source>
</evidence>
<protein>
    <recommendedName>
        <fullName evidence="3">Nif11 domain-containing protein</fullName>
    </recommendedName>
</protein>
<comment type="caution">
    <text evidence="1">The sequence shown here is derived from an EMBL/GenBank/DDBJ whole genome shotgun (WGS) entry which is preliminary data.</text>
</comment>
<name>S7T8M8_9BACT</name>
<accession>S7T8M8</accession>
<dbReference type="PATRIC" id="fig|1121439.3.peg.1630"/>
<sequence>MNAASMREAVKAFYDDLSREPRLRAAFEALDPSRGRTAWLRDVVGLGREFGHVFDERTFAAVSEELAGGAKPARPWWRFW</sequence>
<proteinExistence type="predicted"/>
<evidence type="ECO:0000313" key="2">
    <source>
        <dbReference type="Proteomes" id="UP000014975"/>
    </source>
</evidence>
<evidence type="ECO:0008006" key="3">
    <source>
        <dbReference type="Google" id="ProtNLM"/>
    </source>
</evidence>
<gene>
    <name evidence="1" type="ORF">dsat_0281</name>
</gene>
<dbReference type="eggNOG" id="ENOG50318UF">
    <property type="taxonomic scope" value="Bacteria"/>
</dbReference>
<dbReference type="OrthoDB" id="5572060at2"/>
<dbReference type="EMBL" id="ATHI01000026">
    <property type="protein sequence ID" value="EPR32840.1"/>
    <property type="molecule type" value="Genomic_DNA"/>
</dbReference>
<keyword evidence="2" id="KW-1185">Reference proteome</keyword>